<dbReference type="InParanoid" id="A0A1X7TFH2"/>
<evidence type="ECO:0008006" key="3">
    <source>
        <dbReference type="Google" id="ProtNLM"/>
    </source>
</evidence>
<accession>A0A1X7TFH2</accession>
<organism evidence="2">
    <name type="scientific">Amphimedon queenslandica</name>
    <name type="common">Sponge</name>
    <dbReference type="NCBI Taxonomy" id="400682"/>
    <lineage>
        <taxon>Eukaryota</taxon>
        <taxon>Metazoa</taxon>
        <taxon>Porifera</taxon>
        <taxon>Demospongiae</taxon>
        <taxon>Heteroscleromorpha</taxon>
        <taxon>Haplosclerida</taxon>
        <taxon>Niphatidae</taxon>
        <taxon>Amphimedon</taxon>
    </lineage>
</organism>
<evidence type="ECO:0000256" key="1">
    <source>
        <dbReference type="SAM" id="SignalP"/>
    </source>
</evidence>
<dbReference type="EnsemblMetazoa" id="Aqu2.1.13429_001">
    <property type="protein sequence ID" value="Aqu2.1.13429_001"/>
    <property type="gene ID" value="Aqu2.1.13429"/>
</dbReference>
<protein>
    <recommendedName>
        <fullName evidence="3">EF-hand domain-containing protein</fullName>
    </recommendedName>
</protein>
<sequence length="115" mass="13035">MSTLTVPIKILLMVLVIPVQDTLASSRVTQLHQSQLPTGLTPQLARSFLYNFIEYISRNGDTSVITFRKYVEVARVTRNDPNIDKICDILDKFTLSGDHGEEKVEEALQDICKRL</sequence>
<reference evidence="2" key="1">
    <citation type="submission" date="2017-05" db="UniProtKB">
        <authorList>
            <consortium name="EnsemblMetazoa"/>
        </authorList>
    </citation>
    <scope>IDENTIFICATION</scope>
</reference>
<dbReference type="AlphaFoldDB" id="A0A1X7TFH2"/>
<keyword evidence="1" id="KW-0732">Signal</keyword>
<evidence type="ECO:0000313" key="2">
    <source>
        <dbReference type="EnsemblMetazoa" id="Aqu2.1.13429_001"/>
    </source>
</evidence>
<feature type="chain" id="PRO_5012891817" description="EF-hand domain-containing protein" evidence="1">
    <location>
        <begin position="25"/>
        <end position="115"/>
    </location>
</feature>
<name>A0A1X7TFH2_AMPQE</name>
<proteinExistence type="predicted"/>
<feature type="signal peptide" evidence="1">
    <location>
        <begin position="1"/>
        <end position="24"/>
    </location>
</feature>